<evidence type="ECO:0000313" key="4">
    <source>
        <dbReference type="Proteomes" id="UP001295794"/>
    </source>
</evidence>
<proteinExistence type="predicted"/>
<keyword evidence="4" id="KW-1185">Reference proteome</keyword>
<reference evidence="3" key="1">
    <citation type="submission" date="2023-11" db="EMBL/GenBank/DDBJ databases">
        <authorList>
            <person name="De Vega J J."/>
            <person name="De Vega J J."/>
        </authorList>
    </citation>
    <scope>NUCLEOTIDE SEQUENCE</scope>
</reference>
<dbReference type="EMBL" id="CAVNYO010000045">
    <property type="protein sequence ID" value="CAK5263788.1"/>
    <property type="molecule type" value="Genomic_DNA"/>
</dbReference>
<evidence type="ECO:0000259" key="2">
    <source>
        <dbReference type="Pfam" id="PF20152"/>
    </source>
</evidence>
<dbReference type="PANTHER" id="PTHR40465:SF1">
    <property type="entry name" value="DUF6534 DOMAIN-CONTAINING PROTEIN"/>
    <property type="match status" value="1"/>
</dbReference>
<feature type="domain" description="DUF6534" evidence="2">
    <location>
        <begin position="116"/>
        <end position="202"/>
    </location>
</feature>
<keyword evidence="1" id="KW-1133">Transmembrane helix</keyword>
<sequence length="278" mass="30838">MFLTGGGSDRIRGRQLYSLTVTFYGQPQHIESPPHSLQMTILFSAPIYFIVQIFFANRIRALTGRWPITVICWFLTLLRAVCTLAILAVTLRPGATITQLEGQFQWLLTVALSLGVAVDVIIAAALCHCLYGLRGKSGAVTKKMVDTMIVWTLEAGTLTGGTSVATIVIFAIRHDLAWFSFYLVLAKLFSNSMLASLNGRQHFRAAIKPTIVLQTTHTHTHSSSAQSPRTPTRHSISQFEMHGLGDMDEVKEDESIQYVVTPKKDIEAADIKQMFRVV</sequence>
<gene>
    <name evidence="3" type="ORF">MYCIT1_LOCUS3439</name>
</gene>
<dbReference type="Pfam" id="PF20152">
    <property type="entry name" value="DUF6534"/>
    <property type="match status" value="1"/>
</dbReference>
<feature type="transmembrane region" description="Helical" evidence="1">
    <location>
        <begin position="103"/>
        <end position="127"/>
    </location>
</feature>
<feature type="transmembrane region" description="Helical" evidence="1">
    <location>
        <begin position="68"/>
        <end position="91"/>
    </location>
</feature>
<feature type="transmembrane region" description="Helical" evidence="1">
    <location>
        <begin position="178"/>
        <end position="197"/>
    </location>
</feature>
<name>A0AAD2GTV9_9AGAR</name>
<protein>
    <recommendedName>
        <fullName evidence="2">DUF6534 domain-containing protein</fullName>
    </recommendedName>
</protein>
<evidence type="ECO:0000256" key="1">
    <source>
        <dbReference type="SAM" id="Phobius"/>
    </source>
</evidence>
<evidence type="ECO:0000313" key="3">
    <source>
        <dbReference type="EMBL" id="CAK5263788.1"/>
    </source>
</evidence>
<keyword evidence="1" id="KW-0472">Membrane</keyword>
<comment type="caution">
    <text evidence="3">The sequence shown here is derived from an EMBL/GenBank/DDBJ whole genome shotgun (WGS) entry which is preliminary data.</text>
</comment>
<feature type="transmembrane region" description="Helical" evidence="1">
    <location>
        <begin position="37"/>
        <end position="56"/>
    </location>
</feature>
<dbReference type="Proteomes" id="UP001295794">
    <property type="component" value="Unassembled WGS sequence"/>
</dbReference>
<dbReference type="PANTHER" id="PTHR40465">
    <property type="entry name" value="CHROMOSOME 1, WHOLE GENOME SHOTGUN SEQUENCE"/>
    <property type="match status" value="1"/>
</dbReference>
<feature type="transmembrane region" description="Helical" evidence="1">
    <location>
        <begin position="148"/>
        <end position="172"/>
    </location>
</feature>
<accession>A0AAD2GTV9</accession>
<organism evidence="3 4">
    <name type="scientific">Mycena citricolor</name>
    <dbReference type="NCBI Taxonomy" id="2018698"/>
    <lineage>
        <taxon>Eukaryota</taxon>
        <taxon>Fungi</taxon>
        <taxon>Dikarya</taxon>
        <taxon>Basidiomycota</taxon>
        <taxon>Agaricomycotina</taxon>
        <taxon>Agaricomycetes</taxon>
        <taxon>Agaricomycetidae</taxon>
        <taxon>Agaricales</taxon>
        <taxon>Marasmiineae</taxon>
        <taxon>Mycenaceae</taxon>
        <taxon>Mycena</taxon>
    </lineage>
</organism>
<dbReference type="InterPro" id="IPR045339">
    <property type="entry name" value="DUF6534"/>
</dbReference>
<dbReference type="AlphaFoldDB" id="A0AAD2GTV9"/>
<keyword evidence="1" id="KW-0812">Transmembrane</keyword>